<organism evidence="3 4">
    <name type="scientific">Serendipita indica (strain DSM 11827)</name>
    <name type="common">Root endophyte fungus</name>
    <name type="synonym">Piriformospora indica</name>
    <dbReference type="NCBI Taxonomy" id="1109443"/>
    <lineage>
        <taxon>Eukaryota</taxon>
        <taxon>Fungi</taxon>
        <taxon>Dikarya</taxon>
        <taxon>Basidiomycota</taxon>
        <taxon>Agaricomycotina</taxon>
        <taxon>Agaricomycetes</taxon>
        <taxon>Sebacinales</taxon>
        <taxon>Serendipitaceae</taxon>
        <taxon>Serendipita</taxon>
    </lineage>
</organism>
<dbReference type="Pfam" id="PF24016">
    <property type="entry name" value="DUF7330"/>
    <property type="match status" value="1"/>
</dbReference>
<dbReference type="eggNOG" id="ENOG502RBZI">
    <property type="taxonomic scope" value="Eukaryota"/>
</dbReference>
<dbReference type="STRING" id="1109443.G4TL48"/>
<evidence type="ECO:0000313" key="3">
    <source>
        <dbReference type="EMBL" id="CCA72046.1"/>
    </source>
</evidence>
<name>G4TL48_SERID</name>
<proteinExistence type="predicted"/>
<dbReference type="InterPro" id="IPR055754">
    <property type="entry name" value="DUF7330"/>
</dbReference>
<dbReference type="EMBL" id="CAFZ01000145">
    <property type="protein sequence ID" value="CCA72046.1"/>
    <property type="molecule type" value="Genomic_DNA"/>
</dbReference>
<evidence type="ECO:0000313" key="4">
    <source>
        <dbReference type="Proteomes" id="UP000007148"/>
    </source>
</evidence>
<sequence>MTLMAKDGASTSGDDDLKSPLSFQPAPQSDVSAPPPPSYAETLTSPASTSQAHEVPANLGPLPPPSNYNGQNATGPIKGTWVIDSSMEIPAAFLQPSGFLNKKKDMDNLNLSTSYGSVKSSVLLVSGERKRVSVNLFSQFGNVEFRLLSRVNDQPLKLTAKTQNGNVVVVLPRTFSGPLRFKTGWGKVTFSSTMTAHQFSESTAYLGDWTRAGFQDYKTWEGDEVDVSTQYGDIRFLWVDEDTGESSDAGIGSMITGFFGGLKGMFGGK</sequence>
<feature type="domain" description="DUF7330" evidence="2">
    <location>
        <begin position="72"/>
        <end position="241"/>
    </location>
</feature>
<dbReference type="AlphaFoldDB" id="G4TL48"/>
<accession>G4TL48</accession>
<dbReference type="Proteomes" id="UP000007148">
    <property type="component" value="Unassembled WGS sequence"/>
</dbReference>
<dbReference type="OrthoDB" id="5289249at2759"/>
<gene>
    <name evidence="3" type="ORF">PIIN_05981</name>
</gene>
<feature type="compositionally biased region" description="Polar residues" evidence="1">
    <location>
        <begin position="41"/>
        <end position="52"/>
    </location>
</feature>
<feature type="region of interest" description="Disordered" evidence="1">
    <location>
        <begin position="1"/>
        <end position="71"/>
    </location>
</feature>
<dbReference type="HOGENOM" id="CLU_070382_1_0_1"/>
<dbReference type="InParanoid" id="G4TL48"/>
<dbReference type="OMA" id="NNNANDW"/>
<reference evidence="3 4" key="1">
    <citation type="journal article" date="2011" name="PLoS Pathog.">
        <title>Endophytic Life Strategies Decoded by Genome and Transcriptome Analyses of the Mutualistic Root Symbiont Piriformospora indica.</title>
        <authorList>
            <person name="Zuccaro A."/>
            <person name="Lahrmann U."/>
            <person name="Guldener U."/>
            <person name="Langen G."/>
            <person name="Pfiffi S."/>
            <person name="Biedenkopf D."/>
            <person name="Wong P."/>
            <person name="Samans B."/>
            <person name="Grimm C."/>
            <person name="Basiewicz M."/>
            <person name="Murat C."/>
            <person name="Martin F."/>
            <person name="Kogel K.H."/>
        </authorList>
    </citation>
    <scope>NUCLEOTIDE SEQUENCE [LARGE SCALE GENOMIC DNA]</scope>
    <source>
        <strain evidence="3 4">DSM 11827</strain>
    </source>
</reference>
<evidence type="ECO:0000256" key="1">
    <source>
        <dbReference type="SAM" id="MobiDB-lite"/>
    </source>
</evidence>
<keyword evidence="4" id="KW-1185">Reference proteome</keyword>
<protein>
    <recommendedName>
        <fullName evidence="2">DUF7330 domain-containing protein</fullName>
    </recommendedName>
</protein>
<comment type="caution">
    <text evidence="3">The sequence shown here is derived from an EMBL/GenBank/DDBJ whole genome shotgun (WGS) entry which is preliminary data.</text>
</comment>
<feature type="compositionally biased region" description="Polar residues" evidence="1">
    <location>
        <begin position="21"/>
        <end position="31"/>
    </location>
</feature>
<evidence type="ECO:0000259" key="2">
    <source>
        <dbReference type="Pfam" id="PF24016"/>
    </source>
</evidence>